<proteinExistence type="predicted"/>
<dbReference type="Ensembl" id="ENSCPRT00005015290.1">
    <property type="protein sequence ID" value="ENSCPRP00005012996.1"/>
    <property type="gene ID" value="ENSCPRG00005009220.1"/>
</dbReference>
<evidence type="ECO:0000313" key="2">
    <source>
        <dbReference type="Proteomes" id="UP000594220"/>
    </source>
</evidence>
<dbReference type="AlphaFoldDB" id="A0A7M4EPJ5"/>
<dbReference type="Proteomes" id="UP000594220">
    <property type="component" value="Unplaced"/>
</dbReference>
<reference evidence="1" key="2">
    <citation type="submission" date="2025-09" db="UniProtKB">
        <authorList>
            <consortium name="Ensembl"/>
        </authorList>
    </citation>
    <scope>IDENTIFICATION</scope>
</reference>
<accession>A0A7M4EPJ5</accession>
<keyword evidence="2" id="KW-1185">Reference proteome</keyword>
<evidence type="ECO:0000313" key="1">
    <source>
        <dbReference type="Ensembl" id="ENSCPRP00005012996.1"/>
    </source>
</evidence>
<sequence length="124" mass="13358">RNLCQLSNVDRDTHFIGHVVRGQHSGALVVLPLAADWPRREGSCDKQPSQPVSGRGAATILAAPLCTGSFPTPPPAGLVAPTGEPVGFFSCILRTLLDFLVSARSVKSQELKRWLFIDFTSEFG</sequence>
<reference evidence="1" key="1">
    <citation type="submission" date="2025-08" db="UniProtKB">
        <authorList>
            <consortium name="Ensembl"/>
        </authorList>
    </citation>
    <scope>IDENTIFICATION</scope>
</reference>
<name>A0A7M4EPJ5_CROPO</name>
<organism evidence="1 2">
    <name type="scientific">Crocodylus porosus</name>
    <name type="common">Saltwater crocodile</name>
    <name type="synonym">Estuarine crocodile</name>
    <dbReference type="NCBI Taxonomy" id="8502"/>
    <lineage>
        <taxon>Eukaryota</taxon>
        <taxon>Metazoa</taxon>
        <taxon>Chordata</taxon>
        <taxon>Craniata</taxon>
        <taxon>Vertebrata</taxon>
        <taxon>Euteleostomi</taxon>
        <taxon>Archelosauria</taxon>
        <taxon>Archosauria</taxon>
        <taxon>Crocodylia</taxon>
        <taxon>Longirostres</taxon>
        <taxon>Crocodylidae</taxon>
        <taxon>Crocodylus</taxon>
    </lineage>
</organism>
<protein>
    <submittedName>
        <fullName evidence="1">Uncharacterized protein</fullName>
    </submittedName>
</protein>